<evidence type="ECO:0000256" key="2">
    <source>
        <dbReference type="SAM" id="MobiDB-lite"/>
    </source>
</evidence>
<feature type="domain" description="Multidrug resistance protein MdtA-like barrel-sandwich hybrid" evidence="3">
    <location>
        <begin position="69"/>
        <end position="183"/>
    </location>
</feature>
<comment type="similarity">
    <text evidence="1">Belongs to the membrane fusion protein (MFP) (TC 8.A.1) family.</text>
</comment>
<dbReference type="NCBIfam" id="TIGR01730">
    <property type="entry name" value="RND_mfp"/>
    <property type="match status" value="1"/>
</dbReference>
<dbReference type="InterPro" id="IPR058637">
    <property type="entry name" value="YknX-like_C"/>
</dbReference>
<dbReference type="Gene3D" id="2.40.420.20">
    <property type="match status" value="1"/>
</dbReference>
<dbReference type="PANTHER" id="PTHR30469">
    <property type="entry name" value="MULTIDRUG RESISTANCE PROTEIN MDTA"/>
    <property type="match status" value="1"/>
</dbReference>
<dbReference type="Gene3D" id="1.10.287.470">
    <property type="entry name" value="Helix hairpin bin"/>
    <property type="match status" value="1"/>
</dbReference>
<dbReference type="Gene3D" id="2.40.50.100">
    <property type="match status" value="1"/>
</dbReference>
<gene>
    <name evidence="6" type="ORF">G3R48_14615</name>
</gene>
<accession>A0ABS5I5A7</accession>
<keyword evidence="7" id="KW-1185">Reference proteome</keyword>
<dbReference type="SUPFAM" id="SSF111369">
    <property type="entry name" value="HlyD-like secretion proteins"/>
    <property type="match status" value="1"/>
</dbReference>
<evidence type="ECO:0000313" key="6">
    <source>
        <dbReference type="EMBL" id="MBR9729210.1"/>
    </source>
</evidence>
<dbReference type="Gene3D" id="2.40.30.170">
    <property type="match status" value="1"/>
</dbReference>
<dbReference type="InterPro" id="IPR058792">
    <property type="entry name" value="Beta-barrel_RND_2"/>
</dbReference>
<reference evidence="6 7" key="1">
    <citation type="submission" date="2020-02" db="EMBL/GenBank/DDBJ databases">
        <title>Shewanella WXL01 sp. nov., a marine bacterium isolated from green algae in Luhuitou Fringing Reef (Northern South China Sea).</title>
        <authorList>
            <person name="Wang X."/>
        </authorList>
    </citation>
    <scope>NUCLEOTIDE SEQUENCE [LARGE SCALE GENOMIC DNA]</scope>
    <source>
        <strain evidence="6 7">MCCC 1A01895</strain>
    </source>
</reference>
<dbReference type="Pfam" id="PF25989">
    <property type="entry name" value="YknX_C"/>
    <property type="match status" value="1"/>
</dbReference>
<feature type="domain" description="CusB-like beta-barrel" evidence="4">
    <location>
        <begin position="194"/>
        <end position="264"/>
    </location>
</feature>
<organism evidence="6 7">
    <name type="scientific">Shewanella intestini</name>
    <dbReference type="NCBI Taxonomy" id="2017544"/>
    <lineage>
        <taxon>Bacteria</taxon>
        <taxon>Pseudomonadati</taxon>
        <taxon>Pseudomonadota</taxon>
        <taxon>Gammaproteobacteria</taxon>
        <taxon>Alteromonadales</taxon>
        <taxon>Shewanellaceae</taxon>
        <taxon>Shewanella</taxon>
    </lineage>
</organism>
<evidence type="ECO:0000313" key="7">
    <source>
        <dbReference type="Proteomes" id="UP000811844"/>
    </source>
</evidence>
<protein>
    <submittedName>
        <fullName evidence="6">Efflux RND transporter periplasmic adaptor subunit</fullName>
    </submittedName>
</protein>
<name>A0ABS5I5A7_9GAMM</name>
<sequence length="371" mass="40880">MQFARTLQRALLPLATIVAVTLPTISWADTVLPVQVEPVQQTRFASLVKEVGKIKAIDSTTLSFNASEKIQQINFHDGDLVKKGDIIAELNNTKAKLDFTKAKNSLALKQTKLDRLNGLLAKEPYAMSKQDVDEVTESYYIAKADFALKQVQLKDYQIIAPFDGRLTSFNQSIGSHINAGTTLVTLYKLDPVKVKYAIGQEDLAKAQKGQKVEITVEAFAKQNFKGQVSYVAPNVDDQSGRIEIQAVIDNPEHHLAPGMFANIKHYFSRGNLHLTIPQNAVIANNNQRYVWVVANNKAIKRDVTLGKNINNGYVVVTAGLYNNEQVIVSGMQNLSENSLIKILPPQASKAPQQPPKTATPAATSSTQQEQQ</sequence>
<dbReference type="Pfam" id="PF25917">
    <property type="entry name" value="BSH_RND"/>
    <property type="match status" value="1"/>
</dbReference>
<evidence type="ECO:0000259" key="5">
    <source>
        <dbReference type="Pfam" id="PF25989"/>
    </source>
</evidence>
<feature type="region of interest" description="Disordered" evidence="2">
    <location>
        <begin position="344"/>
        <end position="371"/>
    </location>
</feature>
<dbReference type="EMBL" id="JAAIKR010000016">
    <property type="protein sequence ID" value="MBR9729210.1"/>
    <property type="molecule type" value="Genomic_DNA"/>
</dbReference>
<dbReference type="Proteomes" id="UP000811844">
    <property type="component" value="Unassembled WGS sequence"/>
</dbReference>
<dbReference type="InterPro" id="IPR006143">
    <property type="entry name" value="RND_pump_MFP"/>
</dbReference>
<proteinExistence type="inferred from homology"/>
<evidence type="ECO:0000256" key="1">
    <source>
        <dbReference type="ARBA" id="ARBA00009477"/>
    </source>
</evidence>
<comment type="caution">
    <text evidence="6">The sequence shown here is derived from an EMBL/GenBank/DDBJ whole genome shotgun (WGS) entry which is preliminary data.</text>
</comment>
<dbReference type="InterPro" id="IPR058625">
    <property type="entry name" value="MdtA-like_BSH"/>
</dbReference>
<evidence type="ECO:0000259" key="4">
    <source>
        <dbReference type="Pfam" id="PF25954"/>
    </source>
</evidence>
<evidence type="ECO:0000259" key="3">
    <source>
        <dbReference type="Pfam" id="PF25917"/>
    </source>
</evidence>
<dbReference type="RefSeq" id="WP_153665770.1">
    <property type="nucleotide sequence ID" value="NZ_JAAIKR010000016.1"/>
</dbReference>
<dbReference type="Pfam" id="PF25954">
    <property type="entry name" value="Beta-barrel_RND_2"/>
    <property type="match status" value="1"/>
</dbReference>
<feature type="domain" description="YknX-like C-terminal permuted SH3-like" evidence="5">
    <location>
        <begin position="274"/>
        <end position="336"/>
    </location>
</feature>
<dbReference type="PANTHER" id="PTHR30469:SF11">
    <property type="entry name" value="BLL4320 PROTEIN"/>
    <property type="match status" value="1"/>
</dbReference>